<feature type="compositionally biased region" description="Low complexity" evidence="1">
    <location>
        <begin position="128"/>
        <end position="143"/>
    </location>
</feature>
<keyword evidence="4" id="KW-1185">Reference proteome</keyword>
<dbReference type="AlphaFoldDB" id="T1H462"/>
<sequence length="200" mass="22312">MGETQVCVMNAHYSKERSISPLEQSPRFERNMGVFNAITRRLGLRSNDDLYLNGEDDSNCSSTDSSSSNGNGSKDIHISNFELSCNSSDTSSTVDENEDKSNNSTSRLHRRSTSSIRKAFEGFSIRSTRSHSCSSSNSPSSESIKQQLQKINSNNSKQPKETKQPQRILRQPVKYTYLKGISGLPTQRVPSSQVCCMSRR</sequence>
<feature type="compositionally biased region" description="Polar residues" evidence="1">
    <location>
        <begin position="144"/>
        <end position="157"/>
    </location>
</feature>
<evidence type="ECO:0000259" key="2">
    <source>
        <dbReference type="Pfam" id="PF16051"/>
    </source>
</evidence>
<name>T1H462_MEGSC</name>
<feature type="region of interest" description="Disordered" evidence="1">
    <location>
        <begin position="55"/>
        <end position="113"/>
    </location>
</feature>
<dbReference type="EMBL" id="CAQQ02374152">
    <property type="status" value="NOT_ANNOTATED_CDS"/>
    <property type="molecule type" value="Genomic_DNA"/>
</dbReference>
<dbReference type="EnsemblMetazoa" id="MESCA011063-RA">
    <property type="protein sequence ID" value="MESCA011063-PA"/>
    <property type="gene ID" value="MESCA011063"/>
</dbReference>
<evidence type="ECO:0000313" key="3">
    <source>
        <dbReference type="EnsemblMetazoa" id="MESCA011063-PA"/>
    </source>
</evidence>
<dbReference type="InterPro" id="IPR032050">
    <property type="entry name" value="DUF4797"/>
</dbReference>
<dbReference type="OMA" id="PRYERNM"/>
<reference evidence="4" key="1">
    <citation type="submission" date="2013-02" db="EMBL/GenBank/DDBJ databases">
        <authorList>
            <person name="Hughes D."/>
        </authorList>
    </citation>
    <scope>NUCLEOTIDE SEQUENCE</scope>
    <source>
        <strain>Durham</strain>
        <strain evidence="4">NC isolate 2 -- Noor lab</strain>
    </source>
</reference>
<dbReference type="Pfam" id="PF16051">
    <property type="entry name" value="DUF4797"/>
    <property type="match status" value="1"/>
</dbReference>
<feature type="compositionally biased region" description="Polar residues" evidence="1">
    <location>
        <begin position="81"/>
        <end position="94"/>
    </location>
</feature>
<feature type="domain" description="DUF4797" evidence="2">
    <location>
        <begin position="165"/>
        <end position="193"/>
    </location>
</feature>
<reference evidence="3" key="2">
    <citation type="submission" date="2015-06" db="UniProtKB">
        <authorList>
            <consortium name="EnsemblMetazoa"/>
        </authorList>
    </citation>
    <scope>IDENTIFICATION</scope>
</reference>
<protein>
    <recommendedName>
        <fullName evidence="2">DUF4797 domain-containing protein</fullName>
    </recommendedName>
</protein>
<feature type="region of interest" description="Disordered" evidence="1">
    <location>
        <begin position="128"/>
        <end position="166"/>
    </location>
</feature>
<proteinExistence type="predicted"/>
<dbReference type="Proteomes" id="UP000015102">
    <property type="component" value="Unassembled WGS sequence"/>
</dbReference>
<evidence type="ECO:0000313" key="4">
    <source>
        <dbReference type="Proteomes" id="UP000015102"/>
    </source>
</evidence>
<dbReference type="HOGENOM" id="CLU_1367607_0_0_1"/>
<feature type="compositionally biased region" description="Low complexity" evidence="1">
    <location>
        <begin position="59"/>
        <end position="73"/>
    </location>
</feature>
<organism evidence="3 4">
    <name type="scientific">Megaselia scalaris</name>
    <name type="common">Humpbacked fly</name>
    <name type="synonym">Phora scalaris</name>
    <dbReference type="NCBI Taxonomy" id="36166"/>
    <lineage>
        <taxon>Eukaryota</taxon>
        <taxon>Metazoa</taxon>
        <taxon>Ecdysozoa</taxon>
        <taxon>Arthropoda</taxon>
        <taxon>Hexapoda</taxon>
        <taxon>Insecta</taxon>
        <taxon>Pterygota</taxon>
        <taxon>Neoptera</taxon>
        <taxon>Endopterygota</taxon>
        <taxon>Diptera</taxon>
        <taxon>Brachycera</taxon>
        <taxon>Muscomorpha</taxon>
        <taxon>Platypezoidea</taxon>
        <taxon>Phoridae</taxon>
        <taxon>Megaseliini</taxon>
        <taxon>Megaselia</taxon>
    </lineage>
</organism>
<accession>T1H462</accession>
<evidence type="ECO:0000256" key="1">
    <source>
        <dbReference type="SAM" id="MobiDB-lite"/>
    </source>
</evidence>